<comment type="similarity">
    <text evidence="3 9">Belongs to the class-D beta-lactamase family.</text>
</comment>
<dbReference type="GO" id="GO:0071555">
    <property type="term" value="P:cell wall organization"/>
    <property type="evidence" value="ECO:0007669"/>
    <property type="project" value="TreeGrafter"/>
</dbReference>
<evidence type="ECO:0000259" key="11">
    <source>
        <dbReference type="Pfam" id="PF00905"/>
    </source>
</evidence>
<dbReference type="InterPro" id="IPR050515">
    <property type="entry name" value="Beta-lactam/transpept"/>
</dbReference>
<dbReference type="Pfam" id="PF05223">
    <property type="entry name" value="MecA_N"/>
    <property type="match status" value="1"/>
</dbReference>
<feature type="transmembrane region" description="Helical" evidence="10">
    <location>
        <begin position="16"/>
        <end position="37"/>
    </location>
</feature>
<comment type="similarity">
    <text evidence="2">Belongs to the transpeptidase family.</text>
</comment>
<evidence type="ECO:0000256" key="8">
    <source>
        <dbReference type="ARBA" id="ARBA00023251"/>
    </source>
</evidence>
<comment type="caution">
    <text evidence="14">The sequence shown here is derived from an EMBL/GenBank/DDBJ whole genome shotgun (WGS) entry which is preliminary data.</text>
</comment>
<dbReference type="InterPro" id="IPR036138">
    <property type="entry name" value="PBP_dimer_sf"/>
</dbReference>
<evidence type="ECO:0000313" key="14">
    <source>
        <dbReference type="EMBL" id="PRY82893.1"/>
    </source>
</evidence>
<proteinExistence type="inferred from homology"/>
<dbReference type="SUPFAM" id="SSF56601">
    <property type="entry name" value="beta-lactamase/transpeptidase-like"/>
    <property type="match status" value="1"/>
</dbReference>
<dbReference type="GO" id="GO:0008658">
    <property type="term" value="F:penicillin binding"/>
    <property type="evidence" value="ECO:0007669"/>
    <property type="project" value="InterPro"/>
</dbReference>
<keyword evidence="15" id="KW-1185">Reference proteome</keyword>
<evidence type="ECO:0000259" key="13">
    <source>
        <dbReference type="Pfam" id="PF05223"/>
    </source>
</evidence>
<comment type="catalytic activity">
    <reaction evidence="9">
        <text>a beta-lactam + H2O = a substituted beta-amino acid</text>
        <dbReference type="Rhea" id="RHEA:20401"/>
        <dbReference type="ChEBI" id="CHEBI:15377"/>
        <dbReference type="ChEBI" id="CHEBI:35627"/>
        <dbReference type="ChEBI" id="CHEBI:140347"/>
        <dbReference type="EC" id="3.5.2.6"/>
    </reaction>
</comment>
<keyword evidence="6 9" id="KW-0378">Hydrolase</keyword>
<reference evidence="14 15" key="1">
    <citation type="submission" date="2018-03" db="EMBL/GenBank/DDBJ databases">
        <title>Genomic Encyclopedia of Archaeal and Bacterial Type Strains, Phase II (KMG-II): from individual species to whole genera.</title>
        <authorList>
            <person name="Goeker M."/>
        </authorList>
    </citation>
    <scope>NUCLEOTIDE SEQUENCE [LARGE SCALE GENOMIC DNA]</scope>
    <source>
        <strain evidence="14 15">DSM 13175</strain>
    </source>
</reference>
<name>A0A2T0W866_9LACT</name>
<feature type="domain" description="NTF2-like N-terminal transpeptidase" evidence="13">
    <location>
        <begin position="56"/>
        <end position="171"/>
    </location>
</feature>
<organism evidence="14 15">
    <name type="scientific">Alkalibacterium olivapovliticus</name>
    <dbReference type="NCBI Taxonomy" id="99907"/>
    <lineage>
        <taxon>Bacteria</taxon>
        <taxon>Bacillati</taxon>
        <taxon>Bacillota</taxon>
        <taxon>Bacilli</taxon>
        <taxon>Lactobacillales</taxon>
        <taxon>Carnobacteriaceae</taxon>
        <taxon>Alkalibacterium</taxon>
    </lineage>
</organism>
<evidence type="ECO:0000256" key="9">
    <source>
        <dbReference type="RuleBase" id="RU361140"/>
    </source>
</evidence>
<keyword evidence="8 9" id="KW-0046">Antibiotic resistance</keyword>
<dbReference type="SUPFAM" id="SSF54427">
    <property type="entry name" value="NTF2-like"/>
    <property type="match status" value="1"/>
</dbReference>
<evidence type="ECO:0000256" key="4">
    <source>
        <dbReference type="ARBA" id="ARBA00012865"/>
    </source>
</evidence>
<dbReference type="GO" id="GO:0008800">
    <property type="term" value="F:beta-lactamase activity"/>
    <property type="evidence" value="ECO:0007669"/>
    <property type="project" value="UniProtKB-UniRule"/>
</dbReference>
<dbReference type="Gene3D" id="3.40.710.10">
    <property type="entry name" value="DD-peptidase/beta-lactamase superfamily"/>
    <property type="match status" value="1"/>
</dbReference>
<dbReference type="InterPro" id="IPR032710">
    <property type="entry name" value="NTF2-like_dom_sf"/>
</dbReference>
<gene>
    <name evidence="14" type="ORF">CLV38_108103</name>
</gene>
<dbReference type="Proteomes" id="UP000238205">
    <property type="component" value="Unassembled WGS sequence"/>
</dbReference>
<keyword evidence="10" id="KW-1133">Transmembrane helix</keyword>
<dbReference type="PANTHER" id="PTHR30627">
    <property type="entry name" value="PEPTIDOGLYCAN D,D-TRANSPEPTIDASE"/>
    <property type="match status" value="1"/>
</dbReference>
<dbReference type="InterPro" id="IPR007887">
    <property type="entry name" value="MecA_N"/>
</dbReference>
<feature type="domain" description="Penicillin-binding protein dimerisation" evidence="12">
    <location>
        <begin position="179"/>
        <end position="338"/>
    </location>
</feature>
<dbReference type="AlphaFoldDB" id="A0A2T0W866"/>
<evidence type="ECO:0000256" key="5">
    <source>
        <dbReference type="ARBA" id="ARBA00022729"/>
    </source>
</evidence>
<comment type="subcellular location">
    <subcellularLocation>
        <location evidence="1">Cell membrane</location>
        <topology evidence="1">Single-pass membrane protein</topology>
    </subcellularLocation>
</comment>
<dbReference type="InterPro" id="IPR002137">
    <property type="entry name" value="Beta-lactam_class-D_AS"/>
</dbReference>
<keyword evidence="7 10" id="KW-0472">Membrane</keyword>
<dbReference type="InterPro" id="IPR012338">
    <property type="entry name" value="Beta-lactam/transpept-like"/>
</dbReference>
<dbReference type="Pfam" id="PF00905">
    <property type="entry name" value="Transpeptidase"/>
    <property type="match status" value="1"/>
</dbReference>
<keyword evidence="10" id="KW-0812">Transmembrane</keyword>
<dbReference type="GO" id="GO:0005886">
    <property type="term" value="C:plasma membrane"/>
    <property type="evidence" value="ECO:0007669"/>
    <property type="project" value="UniProtKB-SubCell"/>
</dbReference>
<sequence length="691" mass="76418">MKSTRGARTGGKSKKWIIISLVAVLLMAAAIGGWFFYSNWREEQRAIQRQEDVVATVEGYLSTLADGDFDSFVSYLSAESLADYDYTETELAERYETVFQGIGANTMSVQDYTVQLDEETDQYSVQYVMTMETVLGPLSDLQFETRVLETEEDREIEWAPSLILPEMEEGDSVRLSFTEPDRGSIYDRHGNMLAGEGDAFQAGLYPVMIGDGDERSENLAAISDIFDVSVERLESLLDQSWVTEESLVPFATVSDGETPEVTGVRYQRTSDRLYPLDEAAAHLVGYIGEVTAEDIERNPTLASGQIVGKTGLESVFDSQLRGHTGGQITIVDAEDEVKAVIVENEKENGQSVRLTIDSEVQQLLYDSFEEEPGSGAVMHPVTGEIIALVSAPSYSPQSFARGISTEDYSAYMDDENTPFVNRYTSRYAPGSTFKILSSLMLLEEGEVTPEETNEIVGLQWSPETDAFGNHQITRVNDSVSEVDLETALIYSDNIYFAMEALEMGQEAYTEAMDRLPFGQDFELPFDMQPAQYANDNTIDRDTLLADTAYGQGQVLMNSIHQLVFYSPAVNSGQLTLPSLLLEDSQENTDQLFSEETADIVKNNLISSVTDSNGTSTNLQSLSYAVGAKTGTAEISGEEGNDTNGFLYVFDADDLSYSFIGFLEGQRSGDVIERFEPFLEQLKPLVSDYASN</sequence>
<dbReference type="InterPro" id="IPR001460">
    <property type="entry name" value="PCN-bd_Tpept"/>
</dbReference>
<evidence type="ECO:0000256" key="2">
    <source>
        <dbReference type="ARBA" id="ARBA00007171"/>
    </source>
</evidence>
<dbReference type="EC" id="3.5.2.6" evidence="4 9"/>
<evidence type="ECO:0000259" key="12">
    <source>
        <dbReference type="Pfam" id="PF03717"/>
    </source>
</evidence>
<evidence type="ECO:0000256" key="10">
    <source>
        <dbReference type="SAM" id="Phobius"/>
    </source>
</evidence>
<dbReference type="GO" id="GO:0046677">
    <property type="term" value="P:response to antibiotic"/>
    <property type="evidence" value="ECO:0007669"/>
    <property type="project" value="UniProtKB-UniRule"/>
</dbReference>
<evidence type="ECO:0000256" key="3">
    <source>
        <dbReference type="ARBA" id="ARBA00007898"/>
    </source>
</evidence>
<dbReference type="InterPro" id="IPR005311">
    <property type="entry name" value="PBP_dimer"/>
</dbReference>
<dbReference type="PROSITE" id="PS00337">
    <property type="entry name" value="BETA_LACTAMASE_D"/>
    <property type="match status" value="1"/>
</dbReference>
<evidence type="ECO:0000256" key="1">
    <source>
        <dbReference type="ARBA" id="ARBA00004162"/>
    </source>
</evidence>
<evidence type="ECO:0000256" key="6">
    <source>
        <dbReference type="ARBA" id="ARBA00022801"/>
    </source>
</evidence>
<evidence type="ECO:0000256" key="7">
    <source>
        <dbReference type="ARBA" id="ARBA00023136"/>
    </source>
</evidence>
<dbReference type="RefSeq" id="WP_106192655.1">
    <property type="nucleotide sequence ID" value="NZ_PVTO01000008.1"/>
</dbReference>
<evidence type="ECO:0000313" key="15">
    <source>
        <dbReference type="Proteomes" id="UP000238205"/>
    </source>
</evidence>
<dbReference type="Gene3D" id="3.10.450.100">
    <property type="entry name" value="NTF2-like, domain 1"/>
    <property type="match status" value="1"/>
</dbReference>
<accession>A0A2T0W866</accession>
<dbReference type="OrthoDB" id="9766847at2"/>
<keyword evidence="5" id="KW-0732">Signal</keyword>
<dbReference type="GO" id="GO:0017001">
    <property type="term" value="P:antibiotic catabolic process"/>
    <property type="evidence" value="ECO:0007669"/>
    <property type="project" value="InterPro"/>
</dbReference>
<dbReference type="GO" id="GO:0071972">
    <property type="term" value="F:peptidoglycan L,D-transpeptidase activity"/>
    <property type="evidence" value="ECO:0007669"/>
    <property type="project" value="TreeGrafter"/>
</dbReference>
<dbReference type="Gene3D" id="3.90.1310.10">
    <property type="entry name" value="Penicillin-binding protein 2a (Domain 2)"/>
    <property type="match status" value="1"/>
</dbReference>
<dbReference type="PANTHER" id="PTHR30627:SF25">
    <property type="entry name" value="PENICILLIN-BINDING PROTEIN 3"/>
    <property type="match status" value="1"/>
</dbReference>
<feature type="domain" description="Penicillin-binding protein transpeptidase" evidence="11">
    <location>
        <begin position="374"/>
        <end position="643"/>
    </location>
</feature>
<protein>
    <recommendedName>
        <fullName evidence="4 9">Beta-lactamase</fullName>
        <ecNumber evidence="4 9">3.5.2.6</ecNumber>
    </recommendedName>
</protein>
<dbReference type="SUPFAM" id="SSF56519">
    <property type="entry name" value="Penicillin binding protein dimerisation domain"/>
    <property type="match status" value="1"/>
</dbReference>
<dbReference type="Pfam" id="PF03717">
    <property type="entry name" value="PBP_dimer"/>
    <property type="match status" value="1"/>
</dbReference>
<dbReference type="EMBL" id="PVTO01000008">
    <property type="protein sequence ID" value="PRY82893.1"/>
    <property type="molecule type" value="Genomic_DNA"/>
</dbReference>
<dbReference type="Gene3D" id="3.30.1390.30">
    <property type="entry name" value="Penicillin-binding protein 2a, domain 3"/>
    <property type="match status" value="1"/>
</dbReference>